<feature type="transmembrane region" description="Helical" evidence="1">
    <location>
        <begin position="60"/>
        <end position="85"/>
    </location>
</feature>
<dbReference type="AlphaFoldDB" id="A0A918XM67"/>
<reference evidence="2" key="1">
    <citation type="journal article" date="2014" name="Int. J. Syst. Evol. Microbiol.">
        <title>Complete genome sequence of Corynebacterium casei LMG S-19264T (=DSM 44701T), isolated from a smear-ripened cheese.</title>
        <authorList>
            <consortium name="US DOE Joint Genome Institute (JGI-PGF)"/>
            <person name="Walter F."/>
            <person name="Albersmeier A."/>
            <person name="Kalinowski J."/>
            <person name="Ruckert C."/>
        </authorList>
    </citation>
    <scope>NUCLEOTIDE SEQUENCE</scope>
    <source>
        <strain evidence="2">KCTC 23430</strain>
    </source>
</reference>
<keyword evidence="1" id="KW-1133">Transmembrane helix</keyword>
<keyword evidence="3" id="KW-1185">Reference proteome</keyword>
<comment type="caution">
    <text evidence="2">The sequence shown here is derived from an EMBL/GenBank/DDBJ whole genome shotgun (WGS) entry which is preliminary data.</text>
</comment>
<gene>
    <name evidence="2" type="ORF">GCM10007053_28430</name>
</gene>
<evidence type="ECO:0000313" key="2">
    <source>
        <dbReference type="EMBL" id="GHD38209.1"/>
    </source>
</evidence>
<keyword evidence="1" id="KW-0812">Transmembrane</keyword>
<keyword evidence="1" id="KW-0472">Membrane</keyword>
<evidence type="ECO:0000256" key="1">
    <source>
        <dbReference type="SAM" id="Phobius"/>
    </source>
</evidence>
<feature type="transmembrane region" description="Helical" evidence="1">
    <location>
        <begin position="29"/>
        <end position="48"/>
    </location>
</feature>
<dbReference type="EMBL" id="BMYM01000003">
    <property type="protein sequence ID" value="GHD38209.1"/>
    <property type="molecule type" value="Genomic_DNA"/>
</dbReference>
<dbReference type="RefSeq" id="WP_189478485.1">
    <property type="nucleotide sequence ID" value="NZ_BMYM01000003.1"/>
</dbReference>
<dbReference type="Proteomes" id="UP000644693">
    <property type="component" value="Unassembled WGS sequence"/>
</dbReference>
<name>A0A918XM67_9GAMM</name>
<organism evidence="2 3">
    <name type="scientific">Parahalioglobus pacificus</name>
    <dbReference type="NCBI Taxonomy" id="930806"/>
    <lineage>
        <taxon>Bacteria</taxon>
        <taxon>Pseudomonadati</taxon>
        <taxon>Pseudomonadota</taxon>
        <taxon>Gammaproteobacteria</taxon>
        <taxon>Cellvibrionales</taxon>
        <taxon>Halieaceae</taxon>
        <taxon>Parahalioglobus</taxon>
    </lineage>
</organism>
<sequence length="94" mass="10306">MSDRESSVDCPRAAGPDNHWLTRPGTIRLLWIVSSVILALTVLAQFAIKIKGYFVVDGWLGFGAVFGFLCCAAMVLVAKVLGVALKRPEDYYDD</sequence>
<protein>
    <submittedName>
        <fullName evidence="2">Uncharacterized protein</fullName>
    </submittedName>
</protein>
<proteinExistence type="predicted"/>
<accession>A0A918XM67</accession>
<evidence type="ECO:0000313" key="3">
    <source>
        <dbReference type="Proteomes" id="UP000644693"/>
    </source>
</evidence>
<reference evidence="2" key="2">
    <citation type="submission" date="2020-09" db="EMBL/GenBank/DDBJ databases">
        <authorList>
            <person name="Sun Q."/>
            <person name="Kim S."/>
        </authorList>
    </citation>
    <scope>NUCLEOTIDE SEQUENCE</scope>
    <source>
        <strain evidence="2">KCTC 23430</strain>
    </source>
</reference>